<dbReference type="EMBL" id="JBHSPF010000050">
    <property type="protein sequence ID" value="MFC5629129.1"/>
    <property type="molecule type" value="Genomic_DNA"/>
</dbReference>
<comment type="caution">
    <text evidence="1">The sequence shown here is derived from an EMBL/GenBank/DDBJ whole genome shotgun (WGS) entry which is preliminary data.</text>
</comment>
<proteinExistence type="predicted"/>
<evidence type="ECO:0000313" key="1">
    <source>
        <dbReference type="EMBL" id="MFC5629129.1"/>
    </source>
</evidence>
<sequence>MQYDVSAYDKFQKPIRTVVIYGANIAEALEVKNYGSVTYETKAVFMGDYDGDSIMQDLWAKVESGEELTELDELNLIFLPLMRSSVNRSERAIETVELTKKIRDEDKQLRLMSTIIAISDKFIDQEYIEKRMVVASMARVIRLAEEKAERRTVNVW</sequence>
<dbReference type="Proteomes" id="UP001596143">
    <property type="component" value="Unassembled WGS sequence"/>
</dbReference>
<reference evidence="2" key="1">
    <citation type="journal article" date="2019" name="Int. J. Syst. Evol. Microbiol.">
        <title>The Global Catalogue of Microorganisms (GCM) 10K type strain sequencing project: providing services to taxonomists for standard genome sequencing and annotation.</title>
        <authorList>
            <consortium name="The Broad Institute Genomics Platform"/>
            <consortium name="The Broad Institute Genome Sequencing Center for Infectious Disease"/>
            <person name="Wu L."/>
            <person name="Ma J."/>
        </authorList>
    </citation>
    <scope>NUCLEOTIDE SEQUENCE [LARGE SCALE GENOMIC DNA]</scope>
    <source>
        <strain evidence="2">CGMCC 1.15790</strain>
    </source>
</reference>
<organism evidence="1 2">
    <name type="scientific">Aliibacillus thermotolerans</name>
    <dbReference type="NCBI Taxonomy" id="1834418"/>
    <lineage>
        <taxon>Bacteria</taxon>
        <taxon>Bacillati</taxon>
        <taxon>Bacillota</taxon>
        <taxon>Bacilli</taxon>
        <taxon>Bacillales</taxon>
        <taxon>Bacillaceae</taxon>
        <taxon>Aliibacillus</taxon>
    </lineage>
</organism>
<name>A0ABW0U8P5_9BACI</name>
<gene>
    <name evidence="1" type="ORF">ACFPTR_09665</name>
</gene>
<evidence type="ECO:0000313" key="2">
    <source>
        <dbReference type="Proteomes" id="UP001596143"/>
    </source>
</evidence>
<keyword evidence="2" id="KW-1185">Reference proteome</keyword>
<protein>
    <submittedName>
        <fullName evidence="1">Uncharacterized protein</fullName>
    </submittedName>
</protein>
<dbReference type="RefSeq" id="WP_270896970.1">
    <property type="nucleotide sequence ID" value="NZ_JBHSPF010000050.1"/>
</dbReference>
<accession>A0ABW0U8P5</accession>